<organism evidence="2 3">
    <name type="scientific">Arcicella aurantiaca</name>
    <dbReference type="NCBI Taxonomy" id="591202"/>
    <lineage>
        <taxon>Bacteria</taxon>
        <taxon>Pseudomonadati</taxon>
        <taxon>Bacteroidota</taxon>
        <taxon>Cytophagia</taxon>
        <taxon>Cytophagales</taxon>
        <taxon>Flectobacillaceae</taxon>
        <taxon>Arcicella</taxon>
    </lineage>
</organism>
<dbReference type="OrthoDB" id="1490051at2"/>
<feature type="signal peptide" evidence="1">
    <location>
        <begin position="1"/>
        <end position="19"/>
    </location>
</feature>
<reference evidence="2 3" key="1">
    <citation type="submission" date="2018-05" db="EMBL/GenBank/DDBJ databases">
        <title>Genomic Encyclopedia of Archaeal and Bacterial Type Strains, Phase II (KMG-II): from individual species to whole genera.</title>
        <authorList>
            <person name="Goeker M."/>
        </authorList>
    </citation>
    <scope>NUCLEOTIDE SEQUENCE [LARGE SCALE GENOMIC DNA]</scope>
    <source>
        <strain evidence="2 3">DSM 22214</strain>
    </source>
</reference>
<keyword evidence="1" id="KW-0732">Signal</keyword>
<evidence type="ECO:0000313" key="2">
    <source>
        <dbReference type="EMBL" id="PWK21860.1"/>
    </source>
</evidence>
<evidence type="ECO:0000256" key="1">
    <source>
        <dbReference type="SAM" id="SignalP"/>
    </source>
</evidence>
<sequence>MKTFLTICLILGLSWACTAQTVFSFEFNGYAGTPPPISASTGSATLTQNGLSNFAEDACTGKGFSVNSWNAGDYLQIQSSTLGFIGPFNFSYDYRMSDIDLGNFEIQVSSDGANFSKIGDLNATAPTAGCNSSGPMILGTNYNNLPNIYFRFYKKNDAVTALNRLRLDNIMLKASAVPVEITSFQTQVSDNQKVNIRWETASEINSNYFILEHSRDAVNYKMIANIEAAGLSQTKKLYNFIDENALFGTNYYRLKQIDKDGTQQVFRPQSVIIEDVNVPFGIFPNPSSADKFYVKVEDSDETRLLLTDFEENEIKIKSDKLTQTILEIKPLENLKMGMYLLQVQTLGSMKRHKLLVLKEFTER</sequence>
<dbReference type="EMBL" id="QGGO01000022">
    <property type="protein sequence ID" value="PWK21860.1"/>
    <property type="molecule type" value="Genomic_DNA"/>
</dbReference>
<proteinExistence type="predicted"/>
<protein>
    <recommendedName>
        <fullName evidence="4">Secreted protein (Por secretion system target)</fullName>
    </recommendedName>
</protein>
<dbReference type="RefSeq" id="WP_109744260.1">
    <property type="nucleotide sequence ID" value="NZ_QGGO01000022.1"/>
</dbReference>
<evidence type="ECO:0000313" key="3">
    <source>
        <dbReference type="Proteomes" id="UP000245489"/>
    </source>
</evidence>
<comment type="caution">
    <text evidence="2">The sequence shown here is derived from an EMBL/GenBank/DDBJ whole genome shotgun (WGS) entry which is preliminary data.</text>
</comment>
<keyword evidence="3" id="KW-1185">Reference proteome</keyword>
<evidence type="ECO:0008006" key="4">
    <source>
        <dbReference type="Google" id="ProtNLM"/>
    </source>
</evidence>
<feature type="chain" id="PRO_5016238262" description="Secreted protein (Por secretion system target)" evidence="1">
    <location>
        <begin position="20"/>
        <end position="363"/>
    </location>
</feature>
<name>A0A316EFZ0_9BACT</name>
<accession>A0A316EFZ0</accession>
<dbReference type="AlphaFoldDB" id="A0A316EFZ0"/>
<gene>
    <name evidence="2" type="ORF">LV89_03573</name>
</gene>
<dbReference type="Proteomes" id="UP000245489">
    <property type="component" value="Unassembled WGS sequence"/>
</dbReference>